<reference evidence="3 4" key="1">
    <citation type="journal article" date="2023" name="bioRxiv">
        <title>High-quality genome assemblies of four members of thePodospora anserinaspecies complex.</title>
        <authorList>
            <person name="Ament-Velasquez S.L."/>
            <person name="Vogan A.A."/>
            <person name="Wallerman O."/>
            <person name="Hartmann F."/>
            <person name="Gautier V."/>
            <person name="Silar P."/>
            <person name="Giraud T."/>
            <person name="Johannesson H."/>
        </authorList>
    </citation>
    <scope>NUCLEOTIDE SEQUENCE [LARGE SCALE GENOMIC DNA]</scope>
    <source>
        <strain evidence="3 4">CBS 112042</strain>
    </source>
</reference>
<evidence type="ECO:0000313" key="3">
    <source>
        <dbReference type="EMBL" id="KAK4646934.1"/>
    </source>
</evidence>
<organism evidence="3 4">
    <name type="scientific">Podospora bellae-mahoneyi</name>
    <dbReference type="NCBI Taxonomy" id="2093777"/>
    <lineage>
        <taxon>Eukaryota</taxon>
        <taxon>Fungi</taxon>
        <taxon>Dikarya</taxon>
        <taxon>Ascomycota</taxon>
        <taxon>Pezizomycotina</taxon>
        <taxon>Sordariomycetes</taxon>
        <taxon>Sordariomycetidae</taxon>
        <taxon>Sordariales</taxon>
        <taxon>Podosporaceae</taxon>
        <taxon>Podospora</taxon>
    </lineage>
</organism>
<keyword evidence="2" id="KW-1133">Transmembrane helix</keyword>
<name>A0ABR0FUY2_9PEZI</name>
<keyword evidence="2" id="KW-0812">Transmembrane</keyword>
<feature type="transmembrane region" description="Helical" evidence="2">
    <location>
        <begin position="34"/>
        <end position="55"/>
    </location>
</feature>
<evidence type="ECO:0000256" key="1">
    <source>
        <dbReference type="SAM" id="MobiDB-lite"/>
    </source>
</evidence>
<feature type="compositionally biased region" description="Polar residues" evidence="1">
    <location>
        <begin position="147"/>
        <end position="159"/>
    </location>
</feature>
<keyword evidence="4" id="KW-1185">Reference proteome</keyword>
<dbReference type="EMBL" id="JAFFGZ010000003">
    <property type="protein sequence ID" value="KAK4646934.1"/>
    <property type="molecule type" value="Genomic_DNA"/>
</dbReference>
<accession>A0ABR0FUY2</accession>
<sequence length="194" mass="20428">MAPLLAQPLDSIIPLETPNLHPRKYFNNGTVNPLAIGLGVGIAVPLIVGLTILYWRQELKKKKRKEERKAEEEILNMRLRGQAARLGAGEMSGPRVSARIGPVSPASGVSTGPGVKSEGETGSGGDRPRNLGLLDITTPLPRRGASPVQSSEMNRNASSPGVAASSPETTVGSEPAIPEPPPAYSKYKPGLLDV</sequence>
<dbReference type="GeneID" id="87892764"/>
<proteinExistence type="predicted"/>
<evidence type="ECO:0000313" key="4">
    <source>
        <dbReference type="Proteomes" id="UP001322138"/>
    </source>
</evidence>
<feature type="region of interest" description="Disordered" evidence="1">
    <location>
        <begin position="100"/>
        <end position="194"/>
    </location>
</feature>
<dbReference type="RefSeq" id="XP_062735910.1">
    <property type="nucleotide sequence ID" value="XM_062873282.1"/>
</dbReference>
<keyword evidence="2" id="KW-0472">Membrane</keyword>
<evidence type="ECO:0000256" key="2">
    <source>
        <dbReference type="SAM" id="Phobius"/>
    </source>
</evidence>
<dbReference type="Proteomes" id="UP001322138">
    <property type="component" value="Unassembled WGS sequence"/>
</dbReference>
<comment type="caution">
    <text evidence="3">The sequence shown here is derived from an EMBL/GenBank/DDBJ whole genome shotgun (WGS) entry which is preliminary data.</text>
</comment>
<protein>
    <submittedName>
        <fullName evidence="3">Uncharacterized protein</fullName>
    </submittedName>
</protein>
<gene>
    <name evidence="3" type="ORF">QC761_100330</name>
</gene>